<dbReference type="InterPro" id="IPR012296">
    <property type="entry name" value="Nuclease_put_TT1808"/>
</dbReference>
<evidence type="ECO:0000256" key="1">
    <source>
        <dbReference type="SAM" id="MobiDB-lite"/>
    </source>
</evidence>
<feature type="region of interest" description="Disordered" evidence="1">
    <location>
        <begin position="66"/>
        <end position="142"/>
    </location>
</feature>
<dbReference type="InterPro" id="IPR011335">
    <property type="entry name" value="Restrct_endonuc-II-like"/>
</dbReference>
<sequence>MPRGARKGHGERSGTDGVLMAVEITSNDSDTDQRDRAEKPDGYAAADIPVHLLVDRDDHSVAVYSRPEDGRCRHAEKPPFGAAVRLPAPVDTAPLRDLADPAHRPSTARPPGLTGRGDLNHFRRGASGDGEGLTGARRSRPR</sequence>
<dbReference type="Gene3D" id="3.90.1570.10">
    <property type="entry name" value="tt1808, chain A"/>
    <property type="match status" value="1"/>
</dbReference>
<feature type="domain" description="Putative restriction endonuclease" evidence="2">
    <location>
        <begin position="12"/>
        <end position="86"/>
    </location>
</feature>
<proteinExistence type="predicted"/>
<dbReference type="EMBL" id="BAAATK010000042">
    <property type="protein sequence ID" value="GAA2452079.1"/>
    <property type="molecule type" value="Genomic_DNA"/>
</dbReference>
<name>A0ABP5XF28_9ACTN</name>
<feature type="compositionally biased region" description="Basic and acidic residues" evidence="1">
    <location>
        <begin position="66"/>
        <end position="77"/>
    </location>
</feature>
<dbReference type="RefSeq" id="WP_344607424.1">
    <property type="nucleotide sequence ID" value="NZ_BAAATK010000042.1"/>
</dbReference>
<evidence type="ECO:0000259" key="2">
    <source>
        <dbReference type="Pfam" id="PF05685"/>
    </source>
</evidence>
<accession>A0ABP5XF28</accession>
<comment type="caution">
    <text evidence="3">The sequence shown here is derived from an EMBL/GenBank/DDBJ whole genome shotgun (WGS) entry which is preliminary data.</text>
</comment>
<evidence type="ECO:0000313" key="4">
    <source>
        <dbReference type="Proteomes" id="UP001500460"/>
    </source>
</evidence>
<gene>
    <name evidence="3" type="ORF">GCM10010421_50980</name>
</gene>
<dbReference type="SUPFAM" id="SSF52980">
    <property type="entry name" value="Restriction endonuclease-like"/>
    <property type="match status" value="1"/>
</dbReference>
<protein>
    <recommendedName>
        <fullName evidence="2">Putative restriction endonuclease domain-containing protein</fullName>
    </recommendedName>
</protein>
<reference evidence="4" key="1">
    <citation type="journal article" date="2019" name="Int. J. Syst. Evol. Microbiol.">
        <title>The Global Catalogue of Microorganisms (GCM) 10K type strain sequencing project: providing services to taxonomists for standard genome sequencing and annotation.</title>
        <authorList>
            <consortium name="The Broad Institute Genomics Platform"/>
            <consortium name="The Broad Institute Genome Sequencing Center for Infectious Disease"/>
            <person name="Wu L."/>
            <person name="Ma J."/>
        </authorList>
    </citation>
    <scope>NUCLEOTIDE SEQUENCE [LARGE SCALE GENOMIC DNA]</scope>
    <source>
        <strain evidence="4">JCM 6922</strain>
    </source>
</reference>
<evidence type="ECO:0000313" key="3">
    <source>
        <dbReference type="EMBL" id="GAA2452079.1"/>
    </source>
</evidence>
<dbReference type="Pfam" id="PF05685">
    <property type="entry name" value="Uma2"/>
    <property type="match status" value="1"/>
</dbReference>
<dbReference type="Proteomes" id="UP001500460">
    <property type="component" value="Unassembled WGS sequence"/>
</dbReference>
<organism evidence="3 4">
    <name type="scientific">Streptomyces glaucus</name>
    <dbReference type="NCBI Taxonomy" id="284029"/>
    <lineage>
        <taxon>Bacteria</taxon>
        <taxon>Bacillati</taxon>
        <taxon>Actinomycetota</taxon>
        <taxon>Actinomycetes</taxon>
        <taxon>Kitasatosporales</taxon>
        <taxon>Streptomycetaceae</taxon>
        <taxon>Streptomyces</taxon>
    </lineage>
</organism>
<feature type="region of interest" description="Disordered" evidence="1">
    <location>
        <begin position="24"/>
        <end position="46"/>
    </location>
</feature>
<dbReference type="InterPro" id="IPR008538">
    <property type="entry name" value="Uma2"/>
</dbReference>
<keyword evidence="4" id="KW-1185">Reference proteome</keyword>
<feature type="compositionally biased region" description="Basic and acidic residues" evidence="1">
    <location>
        <begin position="31"/>
        <end position="41"/>
    </location>
</feature>